<evidence type="ECO:0000256" key="1">
    <source>
        <dbReference type="ARBA" id="ARBA00010529"/>
    </source>
</evidence>
<dbReference type="InterPro" id="IPR010992">
    <property type="entry name" value="IHF-like_DNA-bd_dom_sf"/>
</dbReference>
<name>B3EUI1_AMOA5</name>
<dbReference type="AlphaFoldDB" id="B3EUI1"/>
<dbReference type="GO" id="GO:0003677">
    <property type="term" value="F:DNA binding"/>
    <property type="evidence" value="ECO:0007669"/>
    <property type="project" value="UniProtKB-KW"/>
</dbReference>
<accession>B3EUI1</accession>
<dbReference type="Proteomes" id="UP000001227">
    <property type="component" value="Chromosome"/>
</dbReference>
<dbReference type="CDD" id="cd13836">
    <property type="entry name" value="IHF_B"/>
    <property type="match status" value="1"/>
</dbReference>
<dbReference type="Pfam" id="PF00216">
    <property type="entry name" value="Bac_DNA_binding"/>
    <property type="match status" value="1"/>
</dbReference>
<sequence>MNKAEVVTEIATKTGINKSDVQVVVESFFQVVQQAMVDGKSVHFKGFGKFFNKKRSKKIARNLTDNTAMVIDEHYVPTLKISKDFVNKVKGVVKA</sequence>
<dbReference type="PANTHER" id="PTHR33175:SF3">
    <property type="entry name" value="DNA-BINDING PROTEIN HU-BETA"/>
    <property type="match status" value="1"/>
</dbReference>
<dbReference type="HOGENOM" id="CLU_105066_2_3_10"/>
<comment type="similarity">
    <text evidence="1 4">Belongs to the bacterial histone-like protein family.</text>
</comment>
<dbReference type="InterPro" id="IPR000119">
    <property type="entry name" value="Hist_DNA-bd"/>
</dbReference>
<dbReference type="EMBL" id="CP001102">
    <property type="protein sequence ID" value="ACE05600.1"/>
    <property type="molecule type" value="Genomic_DNA"/>
</dbReference>
<evidence type="ECO:0000256" key="3">
    <source>
        <dbReference type="ARBA" id="ARBA00023125"/>
    </source>
</evidence>
<dbReference type="OrthoDB" id="9799835at2"/>
<dbReference type="GO" id="GO:0030261">
    <property type="term" value="P:chromosome condensation"/>
    <property type="evidence" value="ECO:0007669"/>
    <property type="project" value="UniProtKB-KW"/>
</dbReference>
<evidence type="ECO:0000256" key="4">
    <source>
        <dbReference type="RuleBase" id="RU003939"/>
    </source>
</evidence>
<gene>
    <name evidence="5" type="ordered locus">Aasi_0154</name>
</gene>
<reference evidence="5 6" key="1">
    <citation type="journal article" date="2010" name="J. Bacteriol.">
        <title>The genome of the amoeba symbiont 'Candidatus Amoebophilus asiaticus' reveals common mechanisms for host cell interaction among amoeba-associated bacteria.</title>
        <authorList>
            <person name="Schmitz-Esser S."/>
            <person name="Tischler P."/>
            <person name="Arnold R."/>
            <person name="Montanaro J."/>
            <person name="Wagner M."/>
            <person name="Rattei T."/>
            <person name="Horn M."/>
        </authorList>
    </citation>
    <scope>NUCLEOTIDE SEQUENCE [LARGE SCALE GENOMIC DNA]</scope>
    <source>
        <strain evidence="5 6">5a2</strain>
    </source>
</reference>
<evidence type="ECO:0000313" key="5">
    <source>
        <dbReference type="EMBL" id="ACE05600.1"/>
    </source>
</evidence>
<organism evidence="5 6">
    <name type="scientific">Amoebophilus asiaticus (strain 5a2)</name>
    <dbReference type="NCBI Taxonomy" id="452471"/>
    <lineage>
        <taxon>Bacteria</taxon>
        <taxon>Pseudomonadati</taxon>
        <taxon>Bacteroidota</taxon>
        <taxon>Cytophagia</taxon>
        <taxon>Cytophagales</taxon>
        <taxon>Amoebophilaceae</taxon>
        <taxon>Candidatus Amoebophilus</taxon>
    </lineage>
</organism>
<dbReference type="SUPFAM" id="SSF47729">
    <property type="entry name" value="IHF-like DNA-binding proteins"/>
    <property type="match status" value="1"/>
</dbReference>
<protein>
    <submittedName>
        <fullName evidence="5">Histone family protein DNA-binding protein</fullName>
    </submittedName>
</protein>
<proteinExistence type="inferred from homology"/>
<keyword evidence="6" id="KW-1185">Reference proteome</keyword>
<dbReference type="KEGG" id="aas:Aasi_0154"/>
<evidence type="ECO:0000256" key="2">
    <source>
        <dbReference type="ARBA" id="ARBA00023067"/>
    </source>
</evidence>
<keyword evidence="3 5" id="KW-0238">DNA-binding</keyword>
<dbReference type="SMART" id="SM00411">
    <property type="entry name" value="BHL"/>
    <property type="match status" value="1"/>
</dbReference>
<dbReference type="STRING" id="452471.Aasi_0154"/>
<dbReference type="RefSeq" id="WP_012472366.1">
    <property type="nucleotide sequence ID" value="NC_010830.1"/>
</dbReference>
<evidence type="ECO:0000313" key="6">
    <source>
        <dbReference type="Proteomes" id="UP000001227"/>
    </source>
</evidence>
<dbReference type="GO" id="GO:0005829">
    <property type="term" value="C:cytosol"/>
    <property type="evidence" value="ECO:0007669"/>
    <property type="project" value="TreeGrafter"/>
</dbReference>
<dbReference type="GO" id="GO:0030527">
    <property type="term" value="F:structural constituent of chromatin"/>
    <property type="evidence" value="ECO:0007669"/>
    <property type="project" value="InterPro"/>
</dbReference>
<dbReference type="eggNOG" id="COG0776">
    <property type="taxonomic scope" value="Bacteria"/>
</dbReference>
<keyword evidence="2" id="KW-0226">DNA condensation</keyword>
<dbReference type="PANTHER" id="PTHR33175">
    <property type="entry name" value="DNA-BINDING PROTEIN HU"/>
    <property type="match status" value="1"/>
</dbReference>
<dbReference type="Gene3D" id="4.10.520.10">
    <property type="entry name" value="IHF-like DNA-binding proteins"/>
    <property type="match status" value="1"/>
</dbReference>